<evidence type="ECO:0000313" key="2">
    <source>
        <dbReference type="EMBL" id="KAF1980884.1"/>
    </source>
</evidence>
<sequence>MGRTTMRVESGCRWQQKREKRDGRRRERKMEGGFGWNGQRTEASSESTWSGLGGKRARRAAELLLPQAQKLVSQQSSSRVNGRGFSRVQAEAVLVQLVVQSRRLREDELTIRSVRSTARLRARPEGAARVLRPQTHSSLLQTTTVTAQSLSPIANRVCPSFWPRELILEVEPVWRWYNKHNVCSCTATDAKHHTLLSLFQRHQVPRRSSGIWYSSMCAPAYNNVTDRDDPSIPKGTPFPNVSRISPNSIRSDPESLMPERLQRLKTPEKAPRVSRVTFQLAEPCSRTAPSTRDKLSPSERRGRTCSKPDGSAAGQDADTPMLSFFAVRSGPLL</sequence>
<feature type="region of interest" description="Disordered" evidence="1">
    <location>
        <begin position="1"/>
        <end position="52"/>
    </location>
</feature>
<feature type="region of interest" description="Disordered" evidence="1">
    <location>
        <begin position="283"/>
        <end position="321"/>
    </location>
</feature>
<reference evidence="2" key="1">
    <citation type="journal article" date="2020" name="Stud. Mycol.">
        <title>101 Dothideomycetes genomes: a test case for predicting lifestyles and emergence of pathogens.</title>
        <authorList>
            <person name="Haridas S."/>
            <person name="Albert R."/>
            <person name="Binder M."/>
            <person name="Bloem J."/>
            <person name="Labutti K."/>
            <person name="Salamov A."/>
            <person name="Andreopoulos B."/>
            <person name="Baker S."/>
            <person name="Barry K."/>
            <person name="Bills G."/>
            <person name="Bluhm B."/>
            <person name="Cannon C."/>
            <person name="Castanera R."/>
            <person name="Culley D."/>
            <person name="Daum C."/>
            <person name="Ezra D."/>
            <person name="Gonzalez J."/>
            <person name="Henrissat B."/>
            <person name="Kuo A."/>
            <person name="Liang C."/>
            <person name="Lipzen A."/>
            <person name="Lutzoni F."/>
            <person name="Magnuson J."/>
            <person name="Mondo S."/>
            <person name="Nolan M."/>
            <person name="Ohm R."/>
            <person name="Pangilinan J."/>
            <person name="Park H.-J."/>
            <person name="Ramirez L."/>
            <person name="Alfaro M."/>
            <person name="Sun H."/>
            <person name="Tritt A."/>
            <person name="Yoshinaga Y."/>
            <person name="Zwiers L.-H."/>
            <person name="Turgeon B."/>
            <person name="Goodwin S."/>
            <person name="Spatafora J."/>
            <person name="Crous P."/>
            <person name="Grigoriev I."/>
        </authorList>
    </citation>
    <scope>NUCLEOTIDE SEQUENCE</scope>
    <source>
        <strain evidence="2">CBS 113979</strain>
    </source>
</reference>
<keyword evidence="3" id="KW-1185">Reference proteome</keyword>
<accession>A0A6G1GJ92</accession>
<protein>
    <submittedName>
        <fullName evidence="2">Uncharacterized protein</fullName>
    </submittedName>
</protein>
<dbReference type="EMBL" id="ML977215">
    <property type="protein sequence ID" value="KAF1980884.1"/>
    <property type="molecule type" value="Genomic_DNA"/>
</dbReference>
<dbReference type="Proteomes" id="UP000800041">
    <property type="component" value="Unassembled WGS sequence"/>
</dbReference>
<proteinExistence type="predicted"/>
<evidence type="ECO:0000313" key="3">
    <source>
        <dbReference type="Proteomes" id="UP000800041"/>
    </source>
</evidence>
<evidence type="ECO:0000256" key="1">
    <source>
        <dbReference type="SAM" id="MobiDB-lite"/>
    </source>
</evidence>
<feature type="compositionally biased region" description="Basic and acidic residues" evidence="1">
    <location>
        <begin position="291"/>
        <end position="302"/>
    </location>
</feature>
<feature type="compositionally biased region" description="Polar residues" evidence="1">
    <location>
        <begin position="38"/>
        <end position="50"/>
    </location>
</feature>
<organism evidence="2 3">
    <name type="scientific">Aulographum hederae CBS 113979</name>
    <dbReference type="NCBI Taxonomy" id="1176131"/>
    <lineage>
        <taxon>Eukaryota</taxon>
        <taxon>Fungi</taxon>
        <taxon>Dikarya</taxon>
        <taxon>Ascomycota</taxon>
        <taxon>Pezizomycotina</taxon>
        <taxon>Dothideomycetes</taxon>
        <taxon>Pleosporomycetidae</taxon>
        <taxon>Aulographales</taxon>
        <taxon>Aulographaceae</taxon>
    </lineage>
</organism>
<feature type="region of interest" description="Disordered" evidence="1">
    <location>
        <begin position="227"/>
        <end position="255"/>
    </location>
</feature>
<name>A0A6G1GJ92_9PEZI</name>
<feature type="compositionally biased region" description="Basic and acidic residues" evidence="1">
    <location>
        <begin position="16"/>
        <end position="31"/>
    </location>
</feature>
<dbReference type="AlphaFoldDB" id="A0A6G1GJ92"/>
<gene>
    <name evidence="2" type="ORF">K402DRAFT_255689</name>
</gene>